<dbReference type="NCBIfam" id="NF045851">
    <property type="entry name" value="mem_nucl_MnuA"/>
    <property type="match status" value="1"/>
</dbReference>
<dbReference type="Pfam" id="PF03372">
    <property type="entry name" value="Exo_endo_phos"/>
    <property type="match status" value="1"/>
</dbReference>
<dbReference type="InterPro" id="IPR005135">
    <property type="entry name" value="Endo/exonuclease/phosphatase"/>
</dbReference>
<dbReference type="KEGG" id="mcit:NCTC10181_00775"/>
<dbReference type="OrthoDB" id="403989at2"/>
<dbReference type="Gene3D" id="3.60.10.10">
    <property type="entry name" value="Endonuclease/exonuclease/phosphatase"/>
    <property type="match status" value="1"/>
</dbReference>
<sequence length="487" mass="55383">MNFKLLSILLSSTIPIAISSSCSSAYESQSSPQSESDFYNSLSKAIKNAENLKKTINKNTPSKENDTTPINPNPSDFKSNTLSEDNIQNKTKKTLESDKNLQGTTSPKVAQTEKPISVESNKTNTPQIQEAEGLRIAHWNILNYPNKQPQTNEFKVSIISKILSEINPDVIGLTEINNGSYEAVSLIVDKLNLLANSKRHYQMIYQPKSDYNEDSSKDVQESVVILYDTNKLSPIPFSDGTTQKSFKGEIDLPFKNEDYVTSYVRPPFGVMFNVNGTEKSFTTIFDHFDSPGKKKGIEKGFNDLNHNLKLFNGAIGYQEGVEAYHLDKVFDFFKQAGAKNIVFGGDTNIPVDSSDLFINLVTKGYLSGWSDNQESSTSLRMPARLREATLAQNYNDAYAQPYDRMFYDKDNFDQDPKNRDLFKYDIFKNYIENQEFQNYVNNEYLRLFNVKLNKGKKADKNSNSIWYVLRYIVSDHLPVWLSLSFKN</sequence>
<gene>
    <name evidence="4" type="ORF">NCTC10181_00775</name>
</gene>
<dbReference type="RefSeq" id="WP_129725690.1">
    <property type="nucleotide sequence ID" value="NZ_LR215036.1"/>
</dbReference>
<accession>A0A449B2U4</accession>
<evidence type="ECO:0000259" key="3">
    <source>
        <dbReference type="Pfam" id="PF03372"/>
    </source>
</evidence>
<reference evidence="4 5" key="1">
    <citation type="submission" date="2019-01" db="EMBL/GenBank/DDBJ databases">
        <authorList>
            <consortium name="Pathogen Informatics"/>
        </authorList>
    </citation>
    <scope>NUCLEOTIDE SEQUENCE [LARGE SCALE GENOMIC DNA]</scope>
    <source>
        <strain evidence="4 5">NCTC10181</strain>
    </source>
</reference>
<name>A0A449B2U4_9BACT</name>
<dbReference type="SUPFAM" id="SSF56219">
    <property type="entry name" value="DNase I-like"/>
    <property type="match status" value="1"/>
</dbReference>
<feature type="signal peptide" evidence="2">
    <location>
        <begin position="1"/>
        <end position="25"/>
    </location>
</feature>
<dbReference type="Proteomes" id="UP000290985">
    <property type="component" value="Chromosome"/>
</dbReference>
<feature type="domain" description="Endonuclease/exonuclease/phosphatase" evidence="3">
    <location>
        <begin position="138"/>
        <end position="377"/>
    </location>
</feature>
<proteinExistence type="predicted"/>
<dbReference type="PANTHER" id="PTHR11371:SF31">
    <property type="entry name" value="EXTRACELLULAR NUCLEASE"/>
    <property type="match status" value="1"/>
</dbReference>
<feature type="chain" id="PRO_5019193923" description="Endonuclease/exonuclease/phosphatase domain-containing protein" evidence="2">
    <location>
        <begin position="26"/>
        <end position="487"/>
    </location>
</feature>
<dbReference type="EMBL" id="LR215036">
    <property type="protein sequence ID" value="VEU74906.1"/>
    <property type="molecule type" value="Genomic_DNA"/>
</dbReference>
<dbReference type="InterPro" id="IPR036691">
    <property type="entry name" value="Endo/exonu/phosph_ase_sf"/>
</dbReference>
<evidence type="ECO:0000256" key="2">
    <source>
        <dbReference type="SAM" id="SignalP"/>
    </source>
</evidence>
<keyword evidence="5" id="KW-1185">Reference proteome</keyword>
<feature type="region of interest" description="Disordered" evidence="1">
    <location>
        <begin position="56"/>
        <end position="124"/>
    </location>
</feature>
<evidence type="ECO:0000313" key="4">
    <source>
        <dbReference type="EMBL" id="VEU74906.1"/>
    </source>
</evidence>
<keyword evidence="2" id="KW-0732">Signal</keyword>
<feature type="compositionally biased region" description="Polar residues" evidence="1">
    <location>
        <begin position="67"/>
        <end position="89"/>
    </location>
</feature>
<evidence type="ECO:0000256" key="1">
    <source>
        <dbReference type="SAM" id="MobiDB-lite"/>
    </source>
</evidence>
<evidence type="ECO:0000313" key="5">
    <source>
        <dbReference type="Proteomes" id="UP000290985"/>
    </source>
</evidence>
<dbReference type="PANTHER" id="PTHR11371">
    <property type="entry name" value="DEOXYRIBONUCLEASE"/>
    <property type="match status" value="1"/>
</dbReference>
<dbReference type="PROSITE" id="PS51257">
    <property type="entry name" value="PROKAR_LIPOPROTEIN"/>
    <property type="match status" value="1"/>
</dbReference>
<dbReference type="GO" id="GO:0003824">
    <property type="term" value="F:catalytic activity"/>
    <property type="evidence" value="ECO:0007669"/>
    <property type="project" value="InterPro"/>
</dbReference>
<organism evidence="4 5">
    <name type="scientific">Mycoplasmopsis citelli</name>
    <dbReference type="NCBI Taxonomy" id="171281"/>
    <lineage>
        <taxon>Bacteria</taxon>
        <taxon>Bacillati</taxon>
        <taxon>Mycoplasmatota</taxon>
        <taxon>Mycoplasmoidales</taxon>
        <taxon>Metamycoplasmataceae</taxon>
        <taxon>Mycoplasmopsis</taxon>
    </lineage>
</organism>
<feature type="compositionally biased region" description="Polar residues" evidence="1">
    <location>
        <begin position="100"/>
        <end position="109"/>
    </location>
</feature>
<protein>
    <recommendedName>
        <fullName evidence="3">Endonuclease/exonuclease/phosphatase domain-containing protein</fullName>
    </recommendedName>
</protein>
<dbReference type="AlphaFoldDB" id="A0A449B2U4"/>